<protein>
    <submittedName>
        <fullName evidence="5">CapA family protein</fullName>
    </submittedName>
</protein>
<name>A0ABV9QND8_9FIRM</name>
<feature type="signal peptide" evidence="3">
    <location>
        <begin position="1"/>
        <end position="19"/>
    </location>
</feature>
<dbReference type="CDD" id="cd07381">
    <property type="entry name" value="MPP_CapA"/>
    <property type="match status" value="1"/>
</dbReference>
<comment type="caution">
    <text evidence="5">The sequence shown here is derived from an EMBL/GenBank/DDBJ whole genome shotgun (WGS) entry which is preliminary data.</text>
</comment>
<dbReference type="InterPro" id="IPR052169">
    <property type="entry name" value="CW_Biosynth-Accessory"/>
</dbReference>
<dbReference type="EMBL" id="JBHSHL010000014">
    <property type="protein sequence ID" value="MFC4804216.1"/>
    <property type="molecule type" value="Genomic_DNA"/>
</dbReference>
<evidence type="ECO:0000256" key="2">
    <source>
        <dbReference type="SAM" id="MobiDB-lite"/>
    </source>
</evidence>
<feature type="compositionally biased region" description="Basic and acidic residues" evidence="2">
    <location>
        <begin position="58"/>
        <end position="71"/>
    </location>
</feature>
<dbReference type="Proteomes" id="UP001595916">
    <property type="component" value="Unassembled WGS sequence"/>
</dbReference>
<dbReference type="RefSeq" id="WP_379787712.1">
    <property type="nucleotide sequence ID" value="NZ_JBHSHL010000014.1"/>
</dbReference>
<keyword evidence="6" id="KW-1185">Reference proteome</keyword>
<accession>A0ABV9QND8</accession>
<sequence>MKKRVAVFLLAALLIFVSGCTTERRSLVSDAAKSKNVSAQELPYEQDVGDPKNQSRGMSEKGIEEDKKAEDWANENLPPEEIEEEQLKEEVKKPVTIDIVMMGDICFGSNFGKQKKFDRIFREKGSRYFLEKMEPYLSQADLRIANLENVFTDATAYQPGKKYTYKAYSKDYINVLTVNSIDYVNVVNNHMGDYLQRGFDDTLGLLEEKGIKYFGTNYFNSSNPEMGSVKVDKVEIFEKDGFVIGLMGHMGFNSSYPSRESVANNIKELREAGADFIISSLHGGGQNTTQLTSKQIELAHMMIDEGADMIYGHHPHMLQKTEIYKGKKIYYSLGNFLFIDYSAAKQPESVMVRLKVTRSESGEITTEYEDIPVLWTGTESTNIFRPTITNIPKRVEKIRKILSGELSI</sequence>
<proteinExistence type="inferred from homology"/>
<dbReference type="SMART" id="SM00854">
    <property type="entry name" value="PGA_cap"/>
    <property type="match status" value="1"/>
</dbReference>
<dbReference type="InterPro" id="IPR019079">
    <property type="entry name" value="Capsule_synth_CapA"/>
</dbReference>
<reference evidence="6" key="1">
    <citation type="journal article" date="2019" name="Int. J. Syst. Evol. Microbiol.">
        <title>The Global Catalogue of Microorganisms (GCM) 10K type strain sequencing project: providing services to taxonomists for standard genome sequencing and annotation.</title>
        <authorList>
            <consortium name="The Broad Institute Genomics Platform"/>
            <consortium name="The Broad Institute Genome Sequencing Center for Infectious Disease"/>
            <person name="Wu L."/>
            <person name="Ma J."/>
        </authorList>
    </citation>
    <scope>NUCLEOTIDE SEQUENCE [LARGE SCALE GENOMIC DNA]</scope>
    <source>
        <strain evidence="6">CCUG 46385</strain>
    </source>
</reference>
<dbReference type="PANTHER" id="PTHR33393:SF11">
    <property type="entry name" value="POLYGLUTAMINE SYNTHESIS ACCESSORY PROTEIN RV0574C-RELATED"/>
    <property type="match status" value="1"/>
</dbReference>
<dbReference type="PROSITE" id="PS51257">
    <property type="entry name" value="PROKAR_LIPOPROTEIN"/>
    <property type="match status" value="1"/>
</dbReference>
<dbReference type="PANTHER" id="PTHR33393">
    <property type="entry name" value="POLYGLUTAMINE SYNTHESIS ACCESSORY PROTEIN RV0574C-RELATED"/>
    <property type="match status" value="1"/>
</dbReference>
<evidence type="ECO:0000256" key="1">
    <source>
        <dbReference type="ARBA" id="ARBA00005662"/>
    </source>
</evidence>
<dbReference type="Gene3D" id="3.60.21.10">
    <property type="match status" value="1"/>
</dbReference>
<evidence type="ECO:0000313" key="6">
    <source>
        <dbReference type="Proteomes" id="UP001595916"/>
    </source>
</evidence>
<evidence type="ECO:0000256" key="3">
    <source>
        <dbReference type="SAM" id="SignalP"/>
    </source>
</evidence>
<dbReference type="SUPFAM" id="SSF56300">
    <property type="entry name" value="Metallo-dependent phosphatases"/>
    <property type="match status" value="1"/>
</dbReference>
<organism evidence="5 6">
    <name type="scientific">Filifactor villosus</name>
    <dbReference type="NCBI Taxonomy" id="29374"/>
    <lineage>
        <taxon>Bacteria</taxon>
        <taxon>Bacillati</taxon>
        <taxon>Bacillota</taxon>
        <taxon>Clostridia</taxon>
        <taxon>Peptostreptococcales</taxon>
        <taxon>Filifactoraceae</taxon>
        <taxon>Filifactor</taxon>
    </lineage>
</organism>
<evidence type="ECO:0000259" key="4">
    <source>
        <dbReference type="SMART" id="SM00854"/>
    </source>
</evidence>
<feature type="region of interest" description="Disordered" evidence="2">
    <location>
        <begin position="32"/>
        <end position="78"/>
    </location>
</feature>
<dbReference type="InterPro" id="IPR029052">
    <property type="entry name" value="Metallo-depent_PP-like"/>
</dbReference>
<feature type="domain" description="Capsule synthesis protein CapA" evidence="4">
    <location>
        <begin position="98"/>
        <end position="340"/>
    </location>
</feature>
<feature type="chain" id="PRO_5047342797" evidence="3">
    <location>
        <begin position="20"/>
        <end position="408"/>
    </location>
</feature>
<dbReference type="Pfam" id="PF09587">
    <property type="entry name" value="PGA_cap"/>
    <property type="match status" value="1"/>
</dbReference>
<evidence type="ECO:0000313" key="5">
    <source>
        <dbReference type="EMBL" id="MFC4804216.1"/>
    </source>
</evidence>
<comment type="similarity">
    <text evidence="1">Belongs to the CapA family.</text>
</comment>
<gene>
    <name evidence="5" type="ORF">ACFO4R_03895</name>
</gene>
<keyword evidence="3" id="KW-0732">Signal</keyword>